<proteinExistence type="inferred from homology"/>
<evidence type="ECO:0000313" key="4">
    <source>
        <dbReference type="EMBL" id="PIW15101.1"/>
    </source>
</evidence>
<comment type="caution">
    <text evidence="4">The sequence shown here is derived from an EMBL/GenBank/DDBJ whole genome shotgun (WGS) entry which is preliminary data.</text>
</comment>
<dbReference type="EMBL" id="PFFQ01000054">
    <property type="protein sequence ID" value="PIW15101.1"/>
    <property type="molecule type" value="Genomic_DNA"/>
</dbReference>
<dbReference type="Pfam" id="PF04098">
    <property type="entry name" value="Rad52_Rad22"/>
    <property type="match status" value="1"/>
</dbReference>
<keyword evidence="3" id="KW-0234">DNA repair</keyword>
<reference evidence="4 5" key="1">
    <citation type="submission" date="2017-09" db="EMBL/GenBank/DDBJ databases">
        <title>Depth-based differentiation of microbial function through sediment-hosted aquifers and enrichment of novel symbionts in the deep terrestrial subsurface.</title>
        <authorList>
            <person name="Probst A.J."/>
            <person name="Ladd B."/>
            <person name="Jarett J.K."/>
            <person name="Geller-Mcgrath D.E."/>
            <person name="Sieber C.M."/>
            <person name="Emerson J.B."/>
            <person name="Anantharaman K."/>
            <person name="Thomas B.C."/>
            <person name="Malmstrom R."/>
            <person name="Stieglmeier M."/>
            <person name="Klingl A."/>
            <person name="Woyke T."/>
            <person name="Ryan C.M."/>
            <person name="Banfield J.F."/>
        </authorList>
    </citation>
    <scope>NUCLEOTIDE SEQUENCE [LARGE SCALE GENOMIC DNA]</scope>
    <source>
        <strain evidence="4">CG17_big_fil_post_rev_8_21_14_2_50_48_46</strain>
    </source>
</reference>
<dbReference type="GO" id="GO:0006281">
    <property type="term" value="P:DNA repair"/>
    <property type="evidence" value="ECO:0007669"/>
    <property type="project" value="UniProtKB-KW"/>
</dbReference>
<dbReference type="Proteomes" id="UP000231019">
    <property type="component" value="Unassembled WGS sequence"/>
</dbReference>
<evidence type="ECO:0000256" key="2">
    <source>
        <dbReference type="ARBA" id="ARBA00022763"/>
    </source>
</evidence>
<gene>
    <name evidence="4" type="ORF">COW36_18730</name>
</gene>
<comment type="similarity">
    <text evidence="1">Belongs to the RAD52 family.</text>
</comment>
<evidence type="ECO:0000256" key="1">
    <source>
        <dbReference type="ARBA" id="ARBA00006638"/>
    </source>
</evidence>
<evidence type="ECO:0000256" key="3">
    <source>
        <dbReference type="ARBA" id="ARBA00023204"/>
    </source>
</evidence>
<protein>
    <recommendedName>
        <fullName evidence="6">Recombinase</fullName>
    </recommendedName>
</protein>
<dbReference type="AlphaFoldDB" id="A0A2M7G0K6"/>
<keyword evidence="2" id="KW-0227">DNA damage</keyword>
<accession>A0A2M7G0K6</accession>
<sequence length="246" mass="26892">MIKKLREPMPCKWKPQVAKAYGCQLVAYIDARQAIDALDNCVGAENWQRDYKKVGDVVYCGVGILTQSGWVWKWDAGTESNMDAEKGESSDAFKRACVSWGLGRFLYELPIVKTKSIKDNNDKWQPADESGQRIWDCTDYCNRKSQAKAQTKKPAPAPAPAKAEPAPLASVIDIAGIRAAGTKAGLSSTQLMGLIVLKWGEGATLNSLNAEQGVYLKNWLIKAAEKGIPKETLKQLNQMTLAAASA</sequence>
<evidence type="ECO:0000313" key="5">
    <source>
        <dbReference type="Proteomes" id="UP000231019"/>
    </source>
</evidence>
<evidence type="ECO:0008006" key="6">
    <source>
        <dbReference type="Google" id="ProtNLM"/>
    </source>
</evidence>
<organism evidence="4 5">
    <name type="scientific">bacterium (Candidatus Blackallbacteria) CG17_big_fil_post_rev_8_21_14_2_50_48_46</name>
    <dbReference type="NCBI Taxonomy" id="2014261"/>
    <lineage>
        <taxon>Bacteria</taxon>
        <taxon>Candidatus Blackallbacteria</taxon>
    </lineage>
</organism>
<name>A0A2M7G0K6_9BACT</name>
<dbReference type="InterPro" id="IPR041247">
    <property type="entry name" value="Rad52_fam"/>
</dbReference>